<accession>A0A4R5TJ79</accession>
<gene>
    <name evidence="1" type="ORF">E2F46_14955</name>
</gene>
<evidence type="ECO:0000313" key="1">
    <source>
        <dbReference type="EMBL" id="TDK21530.1"/>
    </source>
</evidence>
<dbReference type="OrthoDB" id="7061764at2"/>
<dbReference type="RefSeq" id="WP_133323385.1">
    <property type="nucleotide sequence ID" value="NZ_SMTF01000016.1"/>
</dbReference>
<dbReference type="EMBL" id="SMTF01000016">
    <property type="protein sequence ID" value="TDK21530.1"/>
    <property type="molecule type" value="Genomic_DNA"/>
</dbReference>
<sequence>MATPMPTYAIEFSVEGGCLRAVSTGVIDTLEGAIGLFRDIAVELRRVGARTVLIVDETSGIVPDADGFDALAREMAGEGYEGIRVAYVDVAGTALARVEVGEIVARIHGYRLRVFDNEAQAHIWLHYGRD</sequence>
<proteinExistence type="predicted"/>
<protein>
    <recommendedName>
        <fullName evidence="3">STAS/SEC14 domain-containing protein</fullName>
    </recommendedName>
</protein>
<keyword evidence="2" id="KW-1185">Reference proteome</keyword>
<name>A0A4R5TJ79_9GAMM</name>
<reference evidence="1 2" key="1">
    <citation type="submission" date="2019-03" db="EMBL/GenBank/DDBJ databases">
        <title>Luteimonas zhaokaii sp.nov., isolated from the rectal contents of Plateau pika in Yushu, Qinghai Province, China.</title>
        <authorList>
            <person name="Zhang G."/>
        </authorList>
    </citation>
    <scope>NUCLEOTIDE SEQUENCE [LARGE SCALE GENOMIC DNA]</scope>
    <source>
        <strain evidence="1 2">B9</strain>
    </source>
</reference>
<evidence type="ECO:0000313" key="2">
    <source>
        <dbReference type="Proteomes" id="UP000294796"/>
    </source>
</evidence>
<dbReference type="Proteomes" id="UP000294796">
    <property type="component" value="Unassembled WGS sequence"/>
</dbReference>
<organism evidence="1 2">
    <name type="scientific">Luteimonas aestuarii</name>
    <dbReference type="NCBI Taxonomy" id="453837"/>
    <lineage>
        <taxon>Bacteria</taxon>
        <taxon>Pseudomonadati</taxon>
        <taxon>Pseudomonadota</taxon>
        <taxon>Gammaproteobacteria</taxon>
        <taxon>Lysobacterales</taxon>
        <taxon>Lysobacteraceae</taxon>
        <taxon>Luteimonas</taxon>
    </lineage>
</organism>
<dbReference type="AlphaFoldDB" id="A0A4R5TJ79"/>
<evidence type="ECO:0008006" key="3">
    <source>
        <dbReference type="Google" id="ProtNLM"/>
    </source>
</evidence>
<comment type="caution">
    <text evidence="1">The sequence shown here is derived from an EMBL/GenBank/DDBJ whole genome shotgun (WGS) entry which is preliminary data.</text>
</comment>